<keyword evidence="2" id="KW-0418">Kinase</keyword>
<organism evidence="2 3">
    <name type="scientific">Gymnopilus junonius</name>
    <name type="common">Spectacular rustgill mushroom</name>
    <name type="synonym">Gymnopilus spectabilis subsp. junonius</name>
    <dbReference type="NCBI Taxonomy" id="109634"/>
    <lineage>
        <taxon>Eukaryota</taxon>
        <taxon>Fungi</taxon>
        <taxon>Dikarya</taxon>
        <taxon>Basidiomycota</taxon>
        <taxon>Agaricomycotina</taxon>
        <taxon>Agaricomycetes</taxon>
        <taxon>Agaricomycetidae</taxon>
        <taxon>Agaricales</taxon>
        <taxon>Agaricineae</taxon>
        <taxon>Hymenogastraceae</taxon>
        <taxon>Gymnopilus</taxon>
    </lineage>
</organism>
<gene>
    <name evidence="2" type="ORF">CPB84DRAFT_159986</name>
</gene>
<keyword evidence="2" id="KW-0808">Transferase</keyword>
<dbReference type="InterPro" id="IPR011009">
    <property type="entry name" value="Kinase-like_dom_sf"/>
</dbReference>
<proteinExistence type="predicted"/>
<sequence length="412" mass="47414">MVLIPFDPADVQFDIEDRWKWWDSMRSWFSERGYTLYDYVVNGDNERHYTHWRPTKLCPGPVSFPYPHMGSDNDPVGYSNNYGEGRVVFAQDNEGCHLAIKLVKGGSEELDVLGHLKNEADLRDAKSFPCVLPILDLLPCECHWFAIMPRWGEVTLEPWFPTLYHAVKFIQSLLKGLIFLHSRRIFHRDVGQRNILVNRLTGFKKTSVAYKMHFELEEDGKLLYALFDFDRAIMLDVETYGENPMLPICLVDRGFFVPPYERLLGYPDFDPFKYDVACLGIYFDRIFASYILDAPLLAPLIDGMLTADIHKRFSAAQALSFTENILGTVSQSTLSFKNRQHGQVIIMSMTDGRIYLKISWQHLVYVHGQIASVVYIAYLSMHASSCFKFCRGPRGHVLFQASITTYTHSSVV</sequence>
<dbReference type="InterPro" id="IPR000719">
    <property type="entry name" value="Prot_kinase_dom"/>
</dbReference>
<dbReference type="GO" id="GO:0004672">
    <property type="term" value="F:protein kinase activity"/>
    <property type="evidence" value="ECO:0007669"/>
    <property type="project" value="InterPro"/>
</dbReference>
<keyword evidence="3" id="KW-1185">Reference proteome</keyword>
<dbReference type="AlphaFoldDB" id="A0A9P5NTT2"/>
<dbReference type="Proteomes" id="UP000724874">
    <property type="component" value="Unassembled WGS sequence"/>
</dbReference>
<dbReference type="GO" id="GO:0005524">
    <property type="term" value="F:ATP binding"/>
    <property type="evidence" value="ECO:0007669"/>
    <property type="project" value="InterPro"/>
</dbReference>
<dbReference type="Gene3D" id="1.10.510.10">
    <property type="entry name" value="Transferase(Phosphotransferase) domain 1"/>
    <property type="match status" value="1"/>
</dbReference>
<dbReference type="SMART" id="SM00220">
    <property type="entry name" value="S_TKc"/>
    <property type="match status" value="1"/>
</dbReference>
<dbReference type="SUPFAM" id="SSF56112">
    <property type="entry name" value="Protein kinase-like (PK-like)"/>
    <property type="match status" value="1"/>
</dbReference>
<accession>A0A9P5NTT2</accession>
<evidence type="ECO:0000313" key="2">
    <source>
        <dbReference type="EMBL" id="KAF8908488.1"/>
    </source>
</evidence>
<evidence type="ECO:0000259" key="1">
    <source>
        <dbReference type="PROSITE" id="PS50011"/>
    </source>
</evidence>
<comment type="caution">
    <text evidence="2">The sequence shown here is derived from an EMBL/GenBank/DDBJ whole genome shotgun (WGS) entry which is preliminary data.</text>
</comment>
<dbReference type="PROSITE" id="PS50011">
    <property type="entry name" value="PROTEIN_KINASE_DOM"/>
    <property type="match status" value="1"/>
</dbReference>
<protein>
    <submittedName>
        <fullName evidence="2">Kinase-like domain-containing protein</fullName>
    </submittedName>
</protein>
<dbReference type="OrthoDB" id="2722301at2759"/>
<feature type="domain" description="Protein kinase" evidence="1">
    <location>
        <begin position="73"/>
        <end position="370"/>
    </location>
</feature>
<evidence type="ECO:0000313" key="3">
    <source>
        <dbReference type="Proteomes" id="UP000724874"/>
    </source>
</evidence>
<name>A0A9P5NTT2_GYMJU</name>
<dbReference type="EMBL" id="JADNYJ010000011">
    <property type="protein sequence ID" value="KAF8908488.1"/>
    <property type="molecule type" value="Genomic_DNA"/>
</dbReference>
<reference evidence="2" key="1">
    <citation type="submission" date="2020-11" db="EMBL/GenBank/DDBJ databases">
        <authorList>
            <consortium name="DOE Joint Genome Institute"/>
            <person name="Ahrendt S."/>
            <person name="Riley R."/>
            <person name="Andreopoulos W."/>
            <person name="LaButti K."/>
            <person name="Pangilinan J."/>
            <person name="Ruiz-duenas F.J."/>
            <person name="Barrasa J.M."/>
            <person name="Sanchez-Garcia M."/>
            <person name="Camarero S."/>
            <person name="Miyauchi S."/>
            <person name="Serrano A."/>
            <person name="Linde D."/>
            <person name="Babiker R."/>
            <person name="Drula E."/>
            <person name="Ayuso-Fernandez I."/>
            <person name="Pacheco R."/>
            <person name="Padilla G."/>
            <person name="Ferreira P."/>
            <person name="Barriuso J."/>
            <person name="Kellner H."/>
            <person name="Castanera R."/>
            <person name="Alfaro M."/>
            <person name="Ramirez L."/>
            <person name="Pisabarro A.G."/>
            <person name="Kuo A."/>
            <person name="Tritt A."/>
            <person name="Lipzen A."/>
            <person name="He G."/>
            <person name="Yan M."/>
            <person name="Ng V."/>
            <person name="Cullen D."/>
            <person name="Martin F."/>
            <person name="Rosso M.-N."/>
            <person name="Henrissat B."/>
            <person name="Hibbett D."/>
            <person name="Martinez A.T."/>
            <person name="Grigoriev I.V."/>
        </authorList>
    </citation>
    <scope>NUCLEOTIDE SEQUENCE</scope>
    <source>
        <strain evidence="2">AH 44721</strain>
    </source>
</reference>